<dbReference type="KEGG" id="sbae:DSM104329_01970"/>
<accession>A0A9E7C0I7</accession>
<dbReference type="InterPro" id="IPR015422">
    <property type="entry name" value="PyrdxlP-dep_Trfase_small"/>
</dbReference>
<dbReference type="Gene3D" id="3.90.1150.10">
    <property type="entry name" value="Aspartate Aminotransferase, domain 1"/>
    <property type="match status" value="1"/>
</dbReference>
<dbReference type="CDD" id="cd00610">
    <property type="entry name" value="OAT_like"/>
    <property type="match status" value="1"/>
</dbReference>
<reference evidence="6" key="1">
    <citation type="journal article" date="2022" name="Int. J. Syst. Evol. Microbiol.">
        <title>Pseudomonas aegrilactucae sp. nov. and Pseudomonas morbosilactucae sp. nov., pathogens causing bacterial rot of lettuce in Japan.</title>
        <authorList>
            <person name="Sawada H."/>
            <person name="Fujikawa T."/>
            <person name="Satou M."/>
        </authorList>
    </citation>
    <scope>NUCLEOTIDE SEQUENCE</scope>
    <source>
        <strain evidence="6">0166_1</strain>
    </source>
</reference>
<keyword evidence="7" id="KW-1185">Reference proteome</keyword>
<dbReference type="EC" id="2.6.1.-" evidence="6"/>
<evidence type="ECO:0000313" key="6">
    <source>
        <dbReference type="EMBL" id="UGS35577.1"/>
    </source>
</evidence>
<dbReference type="PROSITE" id="PS00600">
    <property type="entry name" value="AA_TRANSFER_CLASS_3"/>
    <property type="match status" value="1"/>
</dbReference>
<dbReference type="InterPro" id="IPR015424">
    <property type="entry name" value="PyrdxlP-dep_Trfase"/>
</dbReference>
<keyword evidence="3 6" id="KW-0808">Transferase</keyword>
<evidence type="ECO:0000256" key="4">
    <source>
        <dbReference type="ARBA" id="ARBA00022898"/>
    </source>
</evidence>
<dbReference type="FunFam" id="3.40.640.10:FF:000014">
    <property type="entry name" value="Adenosylmethionine-8-amino-7-oxononanoate aminotransferase, probable"/>
    <property type="match status" value="1"/>
</dbReference>
<dbReference type="Gene3D" id="3.40.640.10">
    <property type="entry name" value="Type I PLP-dependent aspartate aminotransferase-like (Major domain)"/>
    <property type="match status" value="1"/>
</dbReference>
<sequence>MDGAALRAPERHPGPTERLRADARRHLWHWGVQLATWPEAPLTLVEGRGTTVVDADGREYLDAISGLGVVQVGHGCGEIAEAVAAQARRLAFASLANGVSNDVATRLSVEIARLAPGDLEVSFLTTGGGEAVETAIKMARQYHALSGEPRRTKLIAREGSYHGLTLGALSATGVAVSRRPFEPLLPGFHHVEHPEPARFDGTSEECGELALRSLEARIEFEGPETIAAFIAEPVSTAGAIKVPPPNYWPGVQRICARHGILLIVDEIFCGFGRTGRMFGGEHWDVRPDIMTLAKGITSGYAPLSATVTSRRIADAFWAGPETEFQHAATSAGHPVSCAAALVNIAVIERDGLVDRAAEMGALLGDALRPLVELDGVSHVSGIGLLWGVELERPDPARIRRLLAALRERGVLARGSATNVFLYPPLIVTAAEVDLLAGAVADALTISASE</sequence>
<evidence type="ECO:0000256" key="2">
    <source>
        <dbReference type="ARBA" id="ARBA00022576"/>
    </source>
</evidence>
<evidence type="ECO:0000256" key="1">
    <source>
        <dbReference type="ARBA" id="ARBA00008954"/>
    </source>
</evidence>
<dbReference type="SUPFAM" id="SSF53383">
    <property type="entry name" value="PLP-dependent transferases"/>
    <property type="match status" value="1"/>
</dbReference>
<gene>
    <name evidence="6" type="ORF">DSM104329_01970</name>
</gene>
<organism evidence="6 7">
    <name type="scientific">Capillimicrobium parvum</name>
    <dbReference type="NCBI Taxonomy" id="2884022"/>
    <lineage>
        <taxon>Bacteria</taxon>
        <taxon>Bacillati</taxon>
        <taxon>Actinomycetota</taxon>
        <taxon>Thermoleophilia</taxon>
        <taxon>Solirubrobacterales</taxon>
        <taxon>Capillimicrobiaceae</taxon>
        <taxon>Capillimicrobium</taxon>
    </lineage>
</organism>
<dbReference type="PANTHER" id="PTHR43094">
    <property type="entry name" value="AMINOTRANSFERASE"/>
    <property type="match status" value="1"/>
</dbReference>
<dbReference type="GO" id="GO:0030170">
    <property type="term" value="F:pyridoxal phosphate binding"/>
    <property type="evidence" value="ECO:0007669"/>
    <property type="project" value="InterPro"/>
</dbReference>
<dbReference type="EMBL" id="CP087164">
    <property type="protein sequence ID" value="UGS35577.1"/>
    <property type="molecule type" value="Genomic_DNA"/>
</dbReference>
<protein>
    <submittedName>
        <fullName evidence="6">Aminotransferase</fullName>
        <ecNumber evidence="6">2.6.1.-</ecNumber>
    </submittedName>
</protein>
<keyword evidence="4 5" id="KW-0663">Pyridoxal phosphate</keyword>
<name>A0A9E7C0I7_9ACTN</name>
<dbReference type="InterPro" id="IPR015421">
    <property type="entry name" value="PyrdxlP-dep_Trfase_major"/>
</dbReference>
<dbReference type="Proteomes" id="UP001162834">
    <property type="component" value="Chromosome"/>
</dbReference>
<evidence type="ECO:0000256" key="5">
    <source>
        <dbReference type="RuleBase" id="RU003560"/>
    </source>
</evidence>
<dbReference type="RefSeq" id="WP_259315260.1">
    <property type="nucleotide sequence ID" value="NZ_CP087164.1"/>
</dbReference>
<keyword evidence="2 6" id="KW-0032">Aminotransferase</keyword>
<comment type="similarity">
    <text evidence="1 5">Belongs to the class-III pyridoxal-phosphate-dependent aminotransferase family.</text>
</comment>
<dbReference type="Pfam" id="PF00202">
    <property type="entry name" value="Aminotran_3"/>
    <property type="match status" value="1"/>
</dbReference>
<dbReference type="InterPro" id="IPR005814">
    <property type="entry name" value="Aminotrans_3"/>
</dbReference>
<dbReference type="InterPro" id="IPR049704">
    <property type="entry name" value="Aminotrans_3_PPA_site"/>
</dbReference>
<dbReference type="PIRSF" id="PIRSF000521">
    <property type="entry name" value="Transaminase_4ab_Lys_Orn"/>
    <property type="match status" value="1"/>
</dbReference>
<dbReference type="GO" id="GO:0008483">
    <property type="term" value="F:transaminase activity"/>
    <property type="evidence" value="ECO:0007669"/>
    <property type="project" value="UniProtKB-KW"/>
</dbReference>
<evidence type="ECO:0000256" key="3">
    <source>
        <dbReference type="ARBA" id="ARBA00022679"/>
    </source>
</evidence>
<dbReference type="PANTHER" id="PTHR43094:SF1">
    <property type="entry name" value="AMINOTRANSFERASE CLASS-III"/>
    <property type="match status" value="1"/>
</dbReference>
<dbReference type="AlphaFoldDB" id="A0A9E7C0I7"/>
<evidence type="ECO:0000313" key="7">
    <source>
        <dbReference type="Proteomes" id="UP001162834"/>
    </source>
</evidence>
<proteinExistence type="inferred from homology"/>